<feature type="transmembrane region" description="Helical" evidence="1">
    <location>
        <begin position="150"/>
        <end position="168"/>
    </location>
</feature>
<proteinExistence type="predicted"/>
<evidence type="ECO:0000256" key="1">
    <source>
        <dbReference type="SAM" id="Phobius"/>
    </source>
</evidence>
<dbReference type="Pfam" id="PF09548">
    <property type="entry name" value="Spore_III_AB"/>
    <property type="match status" value="1"/>
</dbReference>
<organism evidence="2 3">
    <name type="scientific">Sulfobacillus acidophilus</name>
    <dbReference type="NCBI Taxonomy" id="53633"/>
    <lineage>
        <taxon>Bacteria</taxon>
        <taxon>Bacillati</taxon>
        <taxon>Bacillota</taxon>
        <taxon>Clostridia</taxon>
        <taxon>Eubacteriales</taxon>
        <taxon>Clostridiales Family XVII. Incertae Sedis</taxon>
        <taxon>Sulfobacillus</taxon>
    </lineage>
</organism>
<reference evidence="2 3" key="1">
    <citation type="journal article" date="2014" name="BMC Genomics">
        <title>Comparison of environmental and isolate Sulfobacillus genomes reveals diverse carbon, sulfur, nitrogen, and hydrogen metabolisms.</title>
        <authorList>
            <person name="Justice N.B."/>
            <person name="Norman A."/>
            <person name="Brown C.T."/>
            <person name="Singh A."/>
            <person name="Thomas B.C."/>
            <person name="Banfield J.F."/>
        </authorList>
    </citation>
    <scope>NUCLEOTIDE SEQUENCE [LARGE SCALE GENOMIC DNA]</scope>
    <source>
        <strain evidence="2">AMDSBA3</strain>
    </source>
</reference>
<accession>A0A2T2WPI2</accession>
<dbReference type="InterPro" id="IPR014198">
    <property type="entry name" value="Spore_III_AB"/>
</dbReference>
<evidence type="ECO:0008006" key="4">
    <source>
        <dbReference type="Google" id="ProtNLM"/>
    </source>
</evidence>
<keyword evidence="1" id="KW-1133">Transmembrane helix</keyword>
<name>A0A2T2WPI2_9FIRM</name>
<evidence type="ECO:0000313" key="3">
    <source>
        <dbReference type="Proteomes" id="UP000241848"/>
    </source>
</evidence>
<dbReference type="EMBL" id="PXYV01000001">
    <property type="protein sequence ID" value="PSR24145.1"/>
    <property type="molecule type" value="Genomic_DNA"/>
</dbReference>
<protein>
    <recommendedName>
        <fullName evidence="4">Stage III sporulation protein AB</fullName>
    </recommendedName>
</protein>
<comment type="caution">
    <text evidence="2">The sequence shown here is derived from an EMBL/GenBank/DDBJ whole genome shotgun (WGS) entry which is preliminary data.</text>
</comment>
<keyword evidence="1" id="KW-0472">Membrane</keyword>
<gene>
    <name evidence="2" type="ORF">C7B45_00600</name>
</gene>
<keyword evidence="1" id="KW-0812">Transmembrane</keyword>
<dbReference type="Proteomes" id="UP000241848">
    <property type="component" value="Unassembled WGS sequence"/>
</dbReference>
<dbReference type="AlphaFoldDB" id="A0A2T2WPI2"/>
<sequence>MIAVKLAASVLILASTFGLGKMATGPYQLRVHTLEEWLRFVSHLHPLIEWKRMPLPQALLQAASGQRLLSPVLEVLGQELGRREIAFEQAWQIMLNRLPGLWEEDQRVLVDLGRALGMSDVQYQRAHLAAARAELERLLRDARVERAQDGRLLAALFSAFGVMILILML</sequence>
<evidence type="ECO:0000313" key="2">
    <source>
        <dbReference type="EMBL" id="PSR24145.1"/>
    </source>
</evidence>